<evidence type="ECO:0000256" key="3">
    <source>
        <dbReference type="ARBA" id="ARBA00011233"/>
    </source>
</evidence>
<dbReference type="Proteomes" id="UP001164746">
    <property type="component" value="Chromosome 1"/>
</dbReference>
<dbReference type="SUPFAM" id="SSF49785">
    <property type="entry name" value="Galactose-binding domain-like"/>
    <property type="match status" value="4"/>
</dbReference>
<evidence type="ECO:0000259" key="9">
    <source>
        <dbReference type="SMART" id="SM00607"/>
    </source>
</evidence>
<dbReference type="InterPro" id="IPR006585">
    <property type="entry name" value="FTP1"/>
</dbReference>
<protein>
    <submittedName>
        <fullName evidence="10">FUCL7-like protein</fullName>
    </submittedName>
</protein>
<keyword evidence="11" id="KW-1185">Reference proteome</keyword>
<comment type="subunit">
    <text evidence="3">Homotrimer.</text>
</comment>
<evidence type="ECO:0000256" key="5">
    <source>
        <dbReference type="ARBA" id="ARBA00022734"/>
    </source>
</evidence>
<keyword evidence="7" id="KW-1015">Disulfide bond</keyword>
<feature type="domain" description="Fucolectin tachylectin-4 pentraxin-1" evidence="9">
    <location>
        <begin position="312"/>
        <end position="453"/>
    </location>
</feature>
<dbReference type="EMBL" id="CP111012">
    <property type="protein sequence ID" value="WAQ95045.1"/>
    <property type="molecule type" value="Genomic_DNA"/>
</dbReference>
<dbReference type="Gene3D" id="2.60.120.260">
    <property type="entry name" value="Galactose-binding domain-like"/>
    <property type="match status" value="4"/>
</dbReference>
<feature type="chain" id="PRO_5046840862" evidence="8">
    <location>
        <begin position="16"/>
        <end position="594"/>
    </location>
</feature>
<feature type="domain" description="Fucolectin tachylectin-4 pentraxin-1" evidence="9">
    <location>
        <begin position="454"/>
        <end position="591"/>
    </location>
</feature>
<accession>A0ABY7DJ61</accession>
<dbReference type="PANTHER" id="PTHR45713:SF15">
    <property type="entry name" value="F5_8 TYPE C DOMAIN-CONTAINING PROTEIN"/>
    <property type="match status" value="1"/>
</dbReference>
<evidence type="ECO:0000256" key="2">
    <source>
        <dbReference type="ARBA" id="ARBA00010147"/>
    </source>
</evidence>
<gene>
    <name evidence="10" type="ORF">MAR_007516</name>
</gene>
<keyword evidence="8" id="KW-0732">Signal</keyword>
<feature type="signal peptide" evidence="8">
    <location>
        <begin position="1"/>
        <end position="15"/>
    </location>
</feature>
<evidence type="ECO:0000313" key="10">
    <source>
        <dbReference type="EMBL" id="WAQ95045.1"/>
    </source>
</evidence>
<keyword evidence="4" id="KW-0479">Metal-binding</keyword>
<evidence type="ECO:0000256" key="1">
    <source>
        <dbReference type="ARBA" id="ARBA00002219"/>
    </source>
</evidence>
<dbReference type="SMART" id="SM00607">
    <property type="entry name" value="FTP"/>
    <property type="match status" value="4"/>
</dbReference>
<feature type="domain" description="Fucolectin tachylectin-4 pentraxin-1" evidence="9">
    <location>
        <begin position="25"/>
        <end position="167"/>
    </location>
</feature>
<dbReference type="PANTHER" id="PTHR45713">
    <property type="entry name" value="FTP DOMAIN-CONTAINING PROTEIN"/>
    <property type="match status" value="1"/>
</dbReference>
<evidence type="ECO:0000256" key="6">
    <source>
        <dbReference type="ARBA" id="ARBA00022837"/>
    </source>
</evidence>
<comment type="similarity">
    <text evidence="2">Belongs to the fucolectin family.</text>
</comment>
<comment type="function">
    <text evidence="1">Acts as a defensive agent. Recognizes blood group fucosylated oligosaccharides including A, B, H and Lewis B-type antigens. Does not recognize Lewis A antigen and has low affinity for monovalent haptens.</text>
</comment>
<keyword evidence="6" id="KW-0106">Calcium</keyword>
<name>A0ABY7DJ61_MYAAR</name>
<sequence>MFTLIFLSLAIVVDCFPGFTVKKGVMNVALGKPASQSSNYNSVKWFAPVGVDGNVGNNEIHQDSCFHTEVEYQPWWRVDLQQIYNITAVVIHNRLDCCDKRARNISLTIGELFGAMDQVSYLDGNFYATHTFSIDPPVIGRYVQMQLMGITEAFHLCEVEVLAFPTGTSNVALGKPASQSSNYTADKWFAPVGVDGNLGNNDINQDSCFHTKIEYQPWWRVDLQQDYYIAGVILYNRLDCCDERARNISLTIGQSTGAMGQVGHLDGNFNATHTFFVDPSVKGRYVHIQLMGITEAFHLCDVEVMAYFAGTSNVALGKPASQSSNYTADKWFAPVGVDGNLGNNDINQDSCFHTDVEYQPWWRVDLQQDYYISGVVVHNRLDCCDDRARNISLTIGESLGAMDQVGYQDGNFNAIYMFFVDPPVKGRYVQMQLMGITEAFHLCEVEVMADPAVSNVALGKRCTMSSTKWHASNGVDGIIGDYIFKNSKKKCFHTKDKNKPWWRVDLGQNHKIVSVTMHNPERAKNVTLTTGTTLSNMVQSGYLNGGFNETHTFVIYPAVIARYVQLQLTDISEYFHLCEVEVLGSPYPSLNCIF</sequence>
<organism evidence="10 11">
    <name type="scientific">Mya arenaria</name>
    <name type="common">Soft-shell clam</name>
    <dbReference type="NCBI Taxonomy" id="6604"/>
    <lineage>
        <taxon>Eukaryota</taxon>
        <taxon>Metazoa</taxon>
        <taxon>Spiralia</taxon>
        <taxon>Lophotrochozoa</taxon>
        <taxon>Mollusca</taxon>
        <taxon>Bivalvia</taxon>
        <taxon>Autobranchia</taxon>
        <taxon>Heteroconchia</taxon>
        <taxon>Euheterodonta</taxon>
        <taxon>Imparidentia</taxon>
        <taxon>Neoheterodontei</taxon>
        <taxon>Myida</taxon>
        <taxon>Myoidea</taxon>
        <taxon>Myidae</taxon>
        <taxon>Mya</taxon>
    </lineage>
</organism>
<reference evidence="10" key="1">
    <citation type="submission" date="2022-11" db="EMBL/GenBank/DDBJ databases">
        <title>Centuries of genome instability and evolution in soft-shell clam transmissible cancer (bioRxiv).</title>
        <authorList>
            <person name="Hart S.F.M."/>
            <person name="Yonemitsu M.A."/>
            <person name="Giersch R.M."/>
            <person name="Beal B.F."/>
            <person name="Arriagada G."/>
            <person name="Davis B.W."/>
            <person name="Ostrander E.A."/>
            <person name="Goff S.P."/>
            <person name="Metzger M.J."/>
        </authorList>
    </citation>
    <scope>NUCLEOTIDE SEQUENCE</scope>
    <source>
        <strain evidence="10">MELC-2E11</strain>
        <tissue evidence="10">Siphon/mantle</tissue>
    </source>
</reference>
<evidence type="ECO:0000256" key="7">
    <source>
        <dbReference type="ARBA" id="ARBA00023157"/>
    </source>
</evidence>
<dbReference type="InterPro" id="IPR051941">
    <property type="entry name" value="BG_Antigen-Binding_Lectin"/>
</dbReference>
<evidence type="ECO:0000256" key="4">
    <source>
        <dbReference type="ARBA" id="ARBA00022723"/>
    </source>
</evidence>
<keyword evidence="5" id="KW-0430">Lectin</keyword>
<evidence type="ECO:0000313" key="11">
    <source>
        <dbReference type="Proteomes" id="UP001164746"/>
    </source>
</evidence>
<dbReference type="Pfam" id="PF22633">
    <property type="entry name" value="F5_F8_type_C_2"/>
    <property type="match status" value="4"/>
</dbReference>
<feature type="domain" description="Fucolectin tachylectin-4 pentraxin-1" evidence="9">
    <location>
        <begin position="168"/>
        <end position="311"/>
    </location>
</feature>
<dbReference type="InterPro" id="IPR008979">
    <property type="entry name" value="Galactose-bd-like_sf"/>
</dbReference>
<proteinExistence type="inferred from homology"/>
<evidence type="ECO:0000256" key="8">
    <source>
        <dbReference type="SAM" id="SignalP"/>
    </source>
</evidence>